<keyword evidence="5 9" id="KW-0812">Transmembrane</keyword>
<name>A0A3S3PI98_9RHOB</name>
<reference evidence="11" key="1">
    <citation type="submission" date="2019-01" db="EMBL/GenBank/DDBJ databases">
        <title>Sinorhodobacter populi sp. nov. isolated from the symptomatic bark tissue of Populus euramericana canker.</title>
        <authorList>
            <person name="Xu G."/>
        </authorList>
    </citation>
    <scope>NUCLEOTIDE SEQUENCE [LARGE SCALE GENOMIC DNA]</scope>
    <source>
        <strain evidence="11">CGMCC 1.12963</strain>
    </source>
</reference>
<evidence type="ECO:0000256" key="5">
    <source>
        <dbReference type="ARBA" id="ARBA00022692"/>
    </source>
</evidence>
<comment type="similarity">
    <text evidence="8 9">Belongs to the TRAP transporter small permease family.</text>
</comment>
<gene>
    <name evidence="11" type="ORF">EOW66_01065</name>
</gene>
<evidence type="ECO:0000256" key="1">
    <source>
        <dbReference type="ARBA" id="ARBA00004429"/>
    </source>
</evidence>
<evidence type="ECO:0000313" key="12">
    <source>
        <dbReference type="Proteomes" id="UP000288071"/>
    </source>
</evidence>
<dbReference type="GO" id="GO:0015740">
    <property type="term" value="P:C4-dicarboxylate transport"/>
    <property type="evidence" value="ECO:0007669"/>
    <property type="project" value="TreeGrafter"/>
</dbReference>
<dbReference type="AlphaFoldDB" id="A0A3S3PI98"/>
<protein>
    <recommendedName>
        <fullName evidence="9">TRAP transporter small permease protein</fullName>
    </recommendedName>
</protein>
<evidence type="ECO:0000256" key="9">
    <source>
        <dbReference type="RuleBase" id="RU369079"/>
    </source>
</evidence>
<dbReference type="Proteomes" id="UP000288071">
    <property type="component" value="Unassembled WGS sequence"/>
</dbReference>
<organism evidence="11 12">
    <name type="scientific">Paenirhodobacter huangdaonensis</name>
    <dbReference type="NCBI Taxonomy" id="2501515"/>
    <lineage>
        <taxon>Bacteria</taxon>
        <taxon>Pseudomonadati</taxon>
        <taxon>Pseudomonadota</taxon>
        <taxon>Alphaproteobacteria</taxon>
        <taxon>Rhodobacterales</taxon>
        <taxon>Rhodobacter group</taxon>
        <taxon>Paenirhodobacter</taxon>
    </lineage>
</organism>
<dbReference type="PANTHER" id="PTHR35011:SF2">
    <property type="entry name" value="2,3-DIKETO-L-GULONATE TRAP TRANSPORTER SMALL PERMEASE PROTEIN YIAM"/>
    <property type="match status" value="1"/>
</dbReference>
<keyword evidence="2 9" id="KW-0813">Transport</keyword>
<sequence length="208" mass="22472">MSPAAPRCMSPSAIACPPEAAQSPFARTPMISIPGKRKLPIWRAGKAALTGLGSVCLYVLILLTFADVVSRNMFNTPIPGALEVTEYWLMVPMVFVGIWWAGVSHEHVRVSMLTEVLGRNALKLADGIVAVLSILILLKMAWLGFHVAFESMTDGEYAGAYKIAIWPVRFVTAVGFLSFALVIAQHLYVVLSGASPDADEPMESPEAL</sequence>
<feature type="domain" description="Tripartite ATP-independent periplasmic transporters DctQ component" evidence="10">
    <location>
        <begin position="60"/>
        <end position="190"/>
    </location>
</feature>
<comment type="function">
    <text evidence="9">Part of the tripartite ATP-independent periplasmic (TRAP) transport system.</text>
</comment>
<comment type="subunit">
    <text evidence="9">The complex comprises the extracytoplasmic solute receptor protein and the two transmembrane proteins.</text>
</comment>
<dbReference type="Pfam" id="PF04290">
    <property type="entry name" value="DctQ"/>
    <property type="match status" value="1"/>
</dbReference>
<evidence type="ECO:0000256" key="4">
    <source>
        <dbReference type="ARBA" id="ARBA00022519"/>
    </source>
</evidence>
<dbReference type="GO" id="GO:0022857">
    <property type="term" value="F:transmembrane transporter activity"/>
    <property type="evidence" value="ECO:0007669"/>
    <property type="project" value="UniProtKB-UniRule"/>
</dbReference>
<evidence type="ECO:0000256" key="8">
    <source>
        <dbReference type="ARBA" id="ARBA00038436"/>
    </source>
</evidence>
<keyword evidence="4 9" id="KW-0997">Cell inner membrane</keyword>
<dbReference type="PANTHER" id="PTHR35011">
    <property type="entry name" value="2,3-DIKETO-L-GULONATE TRAP TRANSPORTER SMALL PERMEASE PROTEIN YIAM"/>
    <property type="match status" value="1"/>
</dbReference>
<accession>A0A3S3PI98</accession>
<feature type="transmembrane region" description="Helical" evidence="9">
    <location>
        <begin position="86"/>
        <end position="103"/>
    </location>
</feature>
<keyword evidence="12" id="KW-1185">Reference proteome</keyword>
<dbReference type="InterPro" id="IPR007387">
    <property type="entry name" value="TRAP_DctQ"/>
</dbReference>
<feature type="transmembrane region" description="Helical" evidence="9">
    <location>
        <begin position="47"/>
        <end position="66"/>
    </location>
</feature>
<reference evidence="11" key="2">
    <citation type="submission" date="2019-01" db="EMBL/GenBank/DDBJ databases">
        <authorList>
            <person name="Li Y."/>
        </authorList>
    </citation>
    <scope>NUCLEOTIDE SEQUENCE [LARGE SCALE GENOMIC DNA]</scope>
    <source>
        <strain evidence="11">CGMCC 1.12963</strain>
    </source>
</reference>
<keyword evidence="7 9" id="KW-0472">Membrane</keyword>
<dbReference type="GO" id="GO:0005886">
    <property type="term" value="C:plasma membrane"/>
    <property type="evidence" value="ECO:0007669"/>
    <property type="project" value="UniProtKB-SubCell"/>
</dbReference>
<feature type="transmembrane region" description="Helical" evidence="9">
    <location>
        <begin position="124"/>
        <end position="143"/>
    </location>
</feature>
<evidence type="ECO:0000256" key="2">
    <source>
        <dbReference type="ARBA" id="ARBA00022448"/>
    </source>
</evidence>
<evidence type="ECO:0000256" key="7">
    <source>
        <dbReference type="ARBA" id="ARBA00023136"/>
    </source>
</evidence>
<feature type="transmembrane region" description="Helical" evidence="9">
    <location>
        <begin position="163"/>
        <end position="184"/>
    </location>
</feature>
<comment type="subcellular location">
    <subcellularLocation>
        <location evidence="1 9">Cell inner membrane</location>
        <topology evidence="1 9">Multi-pass membrane protein</topology>
    </subcellularLocation>
</comment>
<keyword evidence="6 9" id="KW-1133">Transmembrane helix</keyword>
<comment type="caution">
    <text evidence="11">The sequence shown here is derived from an EMBL/GenBank/DDBJ whole genome shotgun (WGS) entry which is preliminary data.</text>
</comment>
<evidence type="ECO:0000256" key="6">
    <source>
        <dbReference type="ARBA" id="ARBA00022989"/>
    </source>
</evidence>
<keyword evidence="3" id="KW-1003">Cell membrane</keyword>
<dbReference type="InterPro" id="IPR055348">
    <property type="entry name" value="DctQ"/>
</dbReference>
<proteinExistence type="inferred from homology"/>
<evidence type="ECO:0000256" key="3">
    <source>
        <dbReference type="ARBA" id="ARBA00022475"/>
    </source>
</evidence>
<dbReference type="EMBL" id="SAVA01000001">
    <property type="protein sequence ID" value="RWR54689.1"/>
    <property type="molecule type" value="Genomic_DNA"/>
</dbReference>
<evidence type="ECO:0000313" key="11">
    <source>
        <dbReference type="EMBL" id="RWR54689.1"/>
    </source>
</evidence>
<evidence type="ECO:0000259" key="10">
    <source>
        <dbReference type="Pfam" id="PF04290"/>
    </source>
</evidence>